<dbReference type="OrthoDB" id="3794795at2759"/>
<reference evidence="3" key="1">
    <citation type="journal article" date="2021" name="Nat. Commun.">
        <title>Genetic determinants of endophytism in the Arabidopsis root mycobiome.</title>
        <authorList>
            <person name="Mesny F."/>
            <person name="Miyauchi S."/>
            <person name="Thiergart T."/>
            <person name="Pickel B."/>
            <person name="Atanasova L."/>
            <person name="Karlsson M."/>
            <person name="Huettel B."/>
            <person name="Barry K.W."/>
            <person name="Haridas S."/>
            <person name="Chen C."/>
            <person name="Bauer D."/>
            <person name="Andreopoulos W."/>
            <person name="Pangilinan J."/>
            <person name="LaButti K."/>
            <person name="Riley R."/>
            <person name="Lipzen A."/>
            <person name="Clum A."/>
            <person name="Drula E."/>
            <person name="Henrissat B."/>
            <person name="Kohler A."/>
            <person name="Grigoriev I.V."/>
            <person name="Martin F.M."/>
            <person name="Hacquard S."/>
        </authorList>
    </citation>
    <scope>NUCLEOTIDE SEQUENCE</scope>
    <source>
        <strain evidence="3">MPI-SDFR-AT-0120</strain>
    </source>
</reference>
<keyword evidence="4" id="KW-1185">Reference proteome</keyword>
<organism evidence="3 4">
    <name type="scientific">Paraphoma chrysanthemicola</name>
    <dbReference type="NCBI Taxonomy" id="798071"/>
    <lineage>
        <taxon>Eukaryota</taxon>
        <taxon>Fungi</taxon>
        <taxon>Dikarya</taxon>
        <taxon>Ascomycota</taxon>
        <taxon>Pezizomycotina</taxon>
        <taxon>Dothideomycetes</taxon>
        <taxon>Pleosporomycetidae</taxon>
        <taxon>Pleosporales</taxon>
        <taxon>Pleosporineae</taxon>
        <taxon>Phaeosphaeriaceae</taxon>
        <taxon>Paraphoma</taxon>
    </lineage>
</organism>
<dbReference type="AlphaFoldDB" id="A0A8K0RA27"/>
<comment type="caution">
    <text evidence="3">The sequence shown here is derived from an EMBL/GenBank/DDBJ whole genome shotgun (WGS) entry which is preliminary data.</text>
</comment>
<proteinExistence type="predicted"/>
<accession>A0A8K0RA27</accession>
<dbReference type="Proteomes" id="UP000813461">
    <property type="component" value="Unassembled WGS sequence"/>
</dbReference>
<name>A0A8K0RA27_9PLEO</name>
<feature type="compositionally biased region" description="Polar residues" evidence="1">
    <location>
        <begin position="73"/>
        <end position="89"/>
    </location>
</feature>
<feature type="transmembrane region" description="Helical" evidence="2">
    <location>
        <begin position="12"/>
        <end position="35"/>
    </location>
</feature>
<evidence type="ECO:0000256" key="1">
    <source>
        <dbReference type="SAM" id="MobiDB-lite"/>
    </source>
</evidence>
<evidence type="ECO:0000256" key="2">
    <source>
        <dbReference type="SAM" id="Phobius"/>
    </source>
</evidence>
<dbReference type="EMBL" id="JAGMVJ010000008">
    <property type="protein sequence ID" value="KAH7088318.1"/>
    <property type="molecule type" value="Genomic_DNA"/>
</dbReference>
<protein>
    <submittedName>
        <fullName evidence="3">Uncharacterized protein</fullName>
    </submittedName>
</protein>
<evidence type="ECO:0000313" key="3">
    <source>
        <dbReference type="EMBL" id="KAH7088318.1"/>
    </source>
</evidence>
<evidence type="ECO:0000313" key="4">
    <source>
        <dbReference type="Proteomes" id="UP000813461"/>
    </source>
</evidence>
<keyword evidence="2" id="KW-0472">Membrane</keyword>
<gene>
    <name evidence="3" type="ORF">FB567DRAFT_548372</name>
</gene>
<keyword evidence="2" id="KW-0812">Transmembrane</keyword>
<keyword evidence="2" id="KW-1133">Transmembrane helix</keyword>
<sequence>MTASVNGLSTAIIAVICVGGIFGLLALITITSFLCNLPKRLRKRKEAKEGGRKSPLMNEVDVEKGTPEVSVTEVDSQVSRNTKSSQATRAPSPECRCEHPAPMPRVPAAMHSPRI</sequence>
<feature type="region of interest" description="Disordered" evidence="1">
    <location>
        <begin position="43"/>
        <end position="115"/>
    </location>
</feature>